<name>A0A140KZE5_9FIRM</name>
<dbReference type="EC" id="3.1.-.-" evidence="2"/>
<keyword evidence="2" id="KW-0378">Hydrolase</keyword>
<dbReference type="STRING" id="520764.AN618_24730"/>
<comment type="caution">
    <text evidence="2">The sequence shown here is derived from an EMBL/GenBank/DDBJ whole genome shotgun (WGS) entry which is preliminary data.</text>
</comment>
<dbReference type="Proteomes" id="UP000070427">
    <property type="component" value="Unassembled WGS sequence"/>
</dbReference>
<dbReference type="AlphaFoldDB" id="A0A140KZE5"/>
<dbReference type="PANTHER" id="PTHR33877">
    <property type="entry name" value="SLL1193 PROTEIN"/>
    <property type="match status" value="1"/>
</dbReference>
<dbReference type="Pfam" id="PF14279">
    <property type="entry name" value="HNH_5"/>
    <property type="match status" value="1"/>
</dbReference>
<evidence type="ECO:0000313" key="3">
    <source>
        <dbReference type="Proteomes" id="UP000070427"/>
    </source>
</evidence>
<accession>A0A140KZE5</accession>
<evidence type="ECO:0000313" key="2">
    <source>
        <dbReference type="EMBL" id="KXG73670.1"/>
    </source>
</evidence>
<dbReference type="SMART" id="SM00507">
    <property type="entry name" value="HNHc"/>
    <property type="match status" value="1"/>
</dbReference>
<keyword evidence="2" id="KW-0540">Nuclease</keyword>
<dbReference type="CDD" id="cd00085">
    <property type="entry name" value="HNHc"/>
    <property type="match status" value="1"/>
</dbReference>
<dbReference type="InterPro" id="IPR047693">
    <property type="entry name" value="RNA-guided_IscB-like"/>
</dbReference>
<keyword evidence="2" id="KW-0255">Endonuclease</keyword>
<organism evidence="2 3">
    <name type="scientific">Fervidicola ferrireducens</name>
    <dbReference type="NCBI Taxonomy" id="520764"/>
    <lineage>
        <taxon>Bacteria</taxon>
        <taxon>Bacillati</taxon>
        <taxon>Bacillota</taxon>
        <taxon>Clostridia</taxon>
        <taxon>Thermosediminibacterales</taxon>
        <taxon>Thermosediminibacteraceae</taxon>
        <taxon>Fervidicola</taxon>
    </lineage>
</organism>
<reference evidence="2 3" key="1">
    <citation type="submission" date="2015-12" db="EMBL/GenBank/DDBJ databases">
        <title>Draft genome sequnece of Fervidicola ferrireducens strain Y170.</title>
        <authorList>
            <person name="Patel B.K."/>
        </authorList>
    </citation>
    <scope>NUCLEOTIDE SEQUENCE [LARGE SCALE GENOMIC DNA]</scope>
    <source>
        <strain evidence="2 3">Y170</strain>
    </source>
</reference>
<dbReference type="GO" id="GO:0016787">
    <property type="term" value="F:hydrolase activity"/>
    <property type="evidence" value="ECO:0007669"/>
    <property type="project" value="UniProtKB-KW"/>
</dbReference>
<dbReference type="Pfam" id="PF14239">
    <property type="entry name" value="RRXRR"/>
    <property type="match status" value="1"/>
</dbReference>
<dbReference type="GO" id="GO:0004519">
    <property type="term" value="F:endonuclease activity"/>
    <property type="evidence" value="ECO:0007669"/>
    <property type="project" value="UniProtKB-KW"/>
</dbReference>
<dbReference type="RefSeq" id="WP_066355641.1">
    <property type="nucleotide sequence ID" value="NZ_LOED01000079.1"/>
</dbReference>
<proteinExistence type="predicted"/>
<evidence type="ECO:0000259" key="1">
    <source>
        <dbReference type="SMART" id="SM00507"/>
    </source>
</evidence>
<dbReference type="PANTHER" id="PTHR33877:SF2">
    <property type="entry name" value="OS07G0170200 PROTEIN"/>
    <property type="match status" value="1"/>
</dbReference>
<dbReference type="InterPro" id="IPR052892">
    <property type="entry name" value="NA-targeting_endonuclease"/>
</dbReference>
<dbReference type="InterPro" id="IPR029471">
    <property type="entry name" value="HNH_5"/>
</dbReference>
<dbReference type="Gene3D" id="1.10.30.50">
    <property type="match status" value="1"/>
</dbReference>
<dbReference type="InterPro" id="IPR025938">
    <property type="entry name" value="RRXRR_dom"/>
</dbReference>
<dbReference type="InParanoid" id="A0A140KZE5"/>
<gene>
    <name evidence="2" type="primary">cas9_3</name>
    <name evidence="2" type="ORF">AN618_24730</name>
</gene>
<sequence length="444" mass="51718">MVFVLNRDKTPLAPCHEAVARKLLKQGKAVVHRIYPFTIRLKEQKDTSTFKPNYRLKIDYGSRHTGISILKNNKKEVVFMMQLHHRTDVKENMDRRRAFRRSRRSRKTRYRKPRFLNRQINEDWLPPTLLSRIRNIETWVRRLCKLCPITAISYENVKFDTQLLRNPEISGIEYQQGTLQGYEVREYLLEKFDRKCVYCGATNVPLEIEHVIPKSRGGTDRIDNLVIACHKCNQRKGNKTAEEFGYPEIQKLVKESLKDCAIVNTTRWRIYEALKQTDLPVECGSGALTKMNRIKLGLPKGHHFDAVCVGYSTPDRIWFKTRTVLHVIAKGRGTRQIANVDKSGFPRGYRKRRKLFYGFQTGDMIKAFVSEGKYKGIWKGTVACRESGYFDIKNKAGKRIAQGISYKYCKVIQRFDGYCYDLEQIEIKGIFPLQPVEVGASMCR</sequence>
<dbReference type="InterPro" id="IPR003615">
    <property type="entry name" value="HNH_nuc"/>
</dbReference>
<dbReference type="EMBL" id="LOED01000079">
    <property type="protein sequence ID" value="KXG73670.1"/>
    <property type="molecule type" value="Genomic_DNA"/>
</dbReference>
<feature type="domain" description="HNH nuclease" evidence="1">
    <location>
        <begin position="183"/>
        <end position="234"/>
    </location>
</feature>
<dbReference type="PATRIC" id="fig|520764.3.peg.2680"/>
<protein>
    <submittedName>
        <fullName evidence="2">CRISPR-associated endonuclease Cas9</fullName>
        <ecNumber evidence="2">3.1.-.-</ecNumber>
    </submittedName>
</protein>
<keyword evidence="3" id="KW-1185">Reference proteome</keyword>
<dbReference type="NCBIfam" id="NF040563">
    <property type="entry name" value="guided_IscB"/>
    <property type="match status" value="1"/>
</dbReference>
<dbReference type="OrthoDB" id="9779761at2"/>